<name>A0A0F9BSF8_9ZZZZ</name>
<dbReference type="EMBL" id="LAZR01036423">
    <property type="protein sequence ID" value="KKL24874.1"/>
    <property type="molecule type" value="Genomic_DNA"/>
</dbReference>
<proteinExistence type="predicted"/>
<organism evidence="1">
    <name type="scientific">marine sediment metagenome</name>
    <dbReference type="NCBI Taxonomy" id="412755"/>
    <lineage>
        <taxon>unclassified sequences</taxon>
        <taxon>metagenomes</taxon>
        <taxon>ecological metagenomes</taxon>
    </lineage>
</organism>
<reference evidence="1" key="1">
    <citation type="journal article" date="2015" name="Nature">
        <title>Complex archaea that bridge the gap between prokaryotes and eukaryotes.</title>
        <authorList>
            <person name="Spang A."/>
            <person name="Saw J.H."/>
            <person name="Jorgensen S.L."/>
            <person name="Zaremba-Niedzwiedzka K."/>
            <person name="Martijn J."/>
            <person name="Lind A.E."/>
            <person name="van Eijk R."/>
            <person name="Schleper C."/>
            <person name="Guy L."/>
            <person name="Ettema T.J."/>
        </authorList>
    </citation>
    <scope>NUCLEOTIDE SEQUENCE</scope>
</reference>
<feature type="non-terminal residue" evidence="1">
    <location>
        <position position="55"/>
    </location>
</feature>
<dbReference type="AlphaFoldDB" id="A0A0F9BSF8"/>
<protein>
    <submittedName>
        <fullName evidence="1">Uncharacterized protein</fullName>
    </submittedName>
</protein>
<evidence type="ECO:0000313" key="1">
    <source>
        <dbReference type="EMBL" id="KKL24874.1"/>
    </source>
</evidence>
<accession>A0A0F9BSF8</accession>
<sequence length="55" mass="5870">MSDEVDMVASGYEFNCPKCDSLNYMSSAPHEATCYHCGNKVVLGAPNHCYGGAHG</sequence>
<comment type="caution">
    <text evidence="1">The sequence shown here is derived from an EMBL/GenBank/DDBJ whole genome shotgun (WGS) entry which is preliminary data.</text>
</comment>
<gene>
    <name evidence="1" type="ORF">LCGC14_2410930</name>
</gene>